<dbReference type="Gene3D" id="2.60.40.420">
    <property type="entry name" value="Cupredoxins - blue copper proteins"/>
    <property type="match status" value="1"/>
</dbReference>
<dbReference type="PANTHER" id="PTHR11304:SF29">
    <property type="entry name" value="EPHRIN"/>
    <property type="match status" value="1"/>
</dbReference>
<protein>
    <submittedName>
        <fullName evidence="11">Ephrin-B1</fullName>
    </submittedName>
</protein>
<dbReference type="Proteomes" id="UP000887013">
    <property type="component" value="Unassembled WGS sequence"/>
</dbReference>
<keyword evidence="5" id="KW-0325">Glycoprotein</keyword>
<dbReference type="SUPFAM" id="SSF49503">
    <property type="entry name" value="Cupredoxins"/>
    <property type="match status" value="1"/>
</dbReference>
<evidence type="ECO:0000256" key="3">
    <source>
        <dbReference type="ARBA" id="ARBA00023136"/>
    </source>
</evidence>
<dbReference type="GO" id="GO:0046875">
    <property type="term" value="F:ephrin receptor binding"/>
    <property type="evidence" value="ECO:0007669"/>
    <property type="project" value="TreeGrafter"/>
</dbReference>
<keyword evidence="4" id="KW-1015">Disulfide bond</keyword>
<comment type="subcellular location">
    <subcellularLocation>
        <location evidence="1">Membrane</location>
    </subcellularLocation>
</comment>
<reference evidence="11" key="1">
    <citation type="submission" date="2020-08" db="EMBL/GenBank/DDBJ databases">
        <title>Multicomponent nature underlies the extraordinary mechanical properties of spider dragline silk.</title>
        <authorList>
            <person name="Kono N."/>
            <person name="Nakamura H."/>
            <person name="Mori M."/>
            <person name="Yoshida Y."/>
            <person name="Ohtoshi R."/>
            <person name="Malay A.D."/>
            <person name="Moran D.A.P."/>
            <person name="Tomita M."/>
            <person name="Numata K."/>
            <person name="Arakawa K."/>
        </authorList>
    </citation>
    <scope>NUCLEOTIDE SEQUENCE</scope>
</reference>
<evidence type="ECO:0000256" key="9">
    <source>
        <dbReference type="SAM" id="Phobius"/>
    </source>
</evidence>
<dbReference type="EMBL" id="BMAW01121092">
    <property type="protein sequence ID" value="GFT92514.1"/>
    <property type="molecule type" value="Genomic_DNA"/>
</dbReference>
<dbReference type="AlphaFoldDB" id="A0A8X6U565"/>
<dbReference type="PANTHER" id="PTHR11304">
    <property type="entry name" value="EPHRIN"/>
    <property type="match status" value="1"/>
</dbReference>
<evidence type="ECO:0000313" key="12">
    <source>
        <dbReference type="Proteomes" id="UP000887013"/>
    </source>
</evidence>
<feature type="transmembrane region" description="Helical" evidence="9">
    <location>
        <begin position="328"/>
        <end position="345"/>
    </location>
</feature>
<keyword evidence="9" id="KW-1133">Transmembrane helix</keyword>
<comment type="similarity">
    <text evidence="6 7">Belongs to the ephrin family.</text>
</comment>
<organism evidence="11 12">
    <name type="scientific">Nephila pilipes</name>
    <name type="common">Giant wood spider</name>
    <name type="synonym">Nephila maculata</name>
    <dbReference type="NCBI Taxonomy" id="299642"/>
    <lineage>
        <taxon>Eukaryota</taxon>
        <taxon>Metazoa</taxon>
        <taxon>Ecdysozoa</taxon>
        <taxon>Arthropoda</taxon>
        <taxon>Chelicerata</taxon>
        <taxon>Arachnida</taxon>
        <taxon>Araneae</taxon>
        <taxon>Araneomorphae</taxon>
        <taxon>Entelegynae</taxon>
        <taxon>Araneoidea</taxon>
        <taxon>Nephilidae</taxon>
        <taxon>Nephila</taxon>
    </lineage>
</organism>
<evidence type="ECO:0000256" key="7">
    <source>
        <dbReference type="RuleBase" id="RU004375"/>
    </source>
</evidence>
<evidence type="ECO:0000256" key="2">
    <source>
        <dbReference type="ARBA" id="ARBA00022729"/>
    </source>
</evidence>
<dbReference type="GO" id="GO:0005886">
    <property type="term" value="C:plasma membrane"/>
    <property type="evidence" value="ECO:0007669"/>
    <property type="project" value="TreeGrafter"/>
</dbReference>
<evidence type="ECO:0000256" key="5">
    <source>
        <dbReference type="ARBA" id="ARBA00023180"/>
    </source>
</evidence>
<evidence type="ECO:0000256" key="8">
    <source>
        <dbReference type="SAM" id="MobiDB-lite"/>
    </source>
</evidence>
<keyword evidence="9" id="KW-0812">Transmembrane</keyword>
<feature type="compositionally biased region" description="Basic and acidic residues" evidence="8">
    <location>
        <begin position="287"/>
        <end position="310"/>
    </location>
</feature>
<feature type="region of interest" description="Disordered" evidence="8">
    <location>
        <begin position="1"/>
        <end position="26"/>
    </location>
</feature>
<keyword evidence="3 7" id="KW-0472">Membrane</keyword>
<evidence type="ECO:0000313" key="11">
    <source>
        <dbReference type="EMBL" id="GFT92514.1"/>
    </source>
</evidence>
<feature type="region of interest" description="Disordered" evidence="8">
    <location>
        <begin position="219"/>
        <end position="310"/>
    </location>
</feature>
<dbReference type="PROSITE" id="PS51551">
    <property type="entry name" value="EPHRIN_RBD_2"/>
    <property type="match status" value="1"/>
</dbReference>
<keyword evidence="2" id="KW-0732">Signal</keyword>
<proteinExistence type="inferred from homology"/>
<evidence type="ECO:0000259" key="10">
    <source>
        <dbReference type="PROSITE" id="PS51551"/>
    </source>
</evidence>
<evidence type="ECO:0000256" key="1">
    <source>
        <dbReference type="ARBA" id="ARBA00004370"/>
    </source>
</evidence>
<dbReference type="InterPro" id="IPR008972">
    <property type="entry name" value="Cupredoxin"/>
</dbReference>
<dbReference type="GO" id="GO:0007411">
    <property type="term" value="P:axon guidance"/>
    <property type="evidence" value="ECO:0007669"/>
    <property type="project" value="TreeGrafter"/>
</dbReference>
<evidence type="ECO:0000256" key="4">
    <source>
        <dbReference type="ARBA" id="ARBA00023157"/>
    </source>
</evidence>
<keyword evidence="12" id="KW-1185">Reference proteome</keyword>
<dbReference type="Pfam" id="PF00812">
    <property type="entry name" value="Ephrin"/>
    <property type="match status" value="1"/>
</dbReference>
<feature type="domain" description="Ephrin RBD" evidence="10">
    <location>
        <begin position="70"/>
        <end position="212"/>
    </location>
</feature>
<accession>A0A8X6U565</accession>
<feature type="compositionally biased region" description="Low complexity" evidence="8">
    <location>
        <begin position="230"/>
        <end position="244"/>
    </location>
</feature>
<gene>
    <name evidence="11" type="primary">Efnb1</name>
    <name evidence="11" type="ORF">NPIL_526231</name>
</gene>
<comment type="caution">
    <text evidence="11">The sequence shown here is derived from an EMBL/GenBank/DDBJ whole genome shotgun (WGS) entry which is preliminary data.</text>
</comment>
<dbReference type="InterPro" id="IPR031328">
    <property type="entry name" value="Ephrin"/>
</dbReference>
<comment type="caution">
    <text evidence="6">Lacks conserved residue(s) required for the propagation of feature annotation.</text>
</comment>
<evidence type="ECO:0000256" key="6">
    <source>
        <dbReference type="PROSITE-ProRule" id="PRU00884"/>
    </source>
</evidence>
<name>A0A8X6U565_NEPPI</name>
<dbReference type="CDD" id="cd02675">
    <property type="entry name" value="Ephrin_ectodomain"/>
    <property type="match status" value="1"/>
</dbReference>
<sequence>MMGSPFLHTAANQNPESKGWGREIPTPSRFTRGSYCPDQLLLERIRDSKSWITTQNCLFIMMISGRKLQNMNGQFRIDNTDHIIDVNKNNLPFEYDQVNIICPVYPHSNQGTAEGDDEEEERYIIYNVSKEEYDSCRITNPNPRIIAVCDNPNQVRYFTITFRSFTPQPGGLEFLPGHDYYFVSTSTGDPTGLNQRVGGRCATHNMKVIFKVCCSPTKGNAPGSSSNHQTSTVNVSVPASAAPPTSSPRPPQDRNNLYPPSPPPKGMRPPTRVPMRPYEVPIEDEMDRSPPSDKGKEETEKSPKRERAKNEELVNGAPLHHKWFIPHGAYYCACLLCYLLVSLLYR</sequence>
<dbReference type="GO" id="GO:0048013">
    <property type="term" value="P:ephrin receptor signaling pathway"/>
    <property type="evidence" value="ECO:0007669"/>
    <property type="project" value="TreeGrafter"/>
</dbReference>
<dbReference type="PRINTS" id="PR01347">
    <property type="entry name" value="EPHRIN"/>
</dbReference>
<dbReference type="OrthoDB" id="6250301at2759"/>
<dbReference type="InterPro" id="IPR001799">
    <property type="entry name" value="Ephrin_RBD"/>
</dbReference>